<dbReference type="SUPFAM" id="SSF52777">
    <property type="entry name" value="CoA-dependent acyltransferases"/>
    <property type="match status" value="1"/>
</dbReference>
<dbReference type="GO" id="GO:0005739">
    <property type="term" value="C:mitochondrion"/>
    <property type="evidence" value="ECO:0007669"/>
    <property type="project" value="TreeGrafter"/>
</dbReference>
<dbReference type="PANTHER" id="PTHR43178:SF5">
    <property type="entry name" value="LIPOAMIDE ACYLTRANSFERASE COMPONENT OF BRANCHED-CHAIN ALPHA-KETO ACID DEHYDROGENASE COMPLEX, MITOCHONDRIAL"/>
    <property type="match status" value="1"/>
</dbReference>
<comment type="caution">
    <text evidence="5">The sequence shown here is derived from an EMBL/GenBank/DDBJ whole genome shotgun (WGS) entry which is preliminary data.</text>
</comment>
<name>A0A3S5A897_9PLAT</name>
<reference evidence="5" key="1">
    <citation type="submission" date="2018-11" db="EMBL/GenBank/DDBJ databases">
        <authorList>
            <consortium name="Pathogen Informatics"/>
        </authorList>
    </citation>
    <scope>NUCLEOTIDE SEQUENCE</scope>
</reference>
<dbReference type="Proteomes" id="UP000784294">
    <property type="component" value="Unassembled WGS sequence"/>
</dbReference>
<evidence type="ECO:0000256" key="3">
    <source>
        <dbReference type="ARBA" id="ARBA00023315"/>
    </source>
</evidence>
<evidence type="ECO:0000313" key="5">
    <source>
        <dbReference type="EMBL" id="VEL30312.1"/>
    </source>
</evidence>
<keyword evidence="6" id="KW-1185">Reference proteome</keyword>
<comment type="cofactor">
    <cofactor evidence="1">
        <name>(R)-lipoate</name>
        <dbReference type="ChEBI" id="CHEBI:83088"/>
    </cofactor>
</comment>
<dbReference type="InterPro" id="IPR001078">
    <property type="entry name" value="2-oxoacid_DH_actylTfrase"/>
</dbReference>
<keyword evidence="2" id="KW-0808">Transferase</keyword>
<evidence type="ECO:0000259" key="4">
    <source>
        <dbReference type="Pfam" id="PF00198"/>
    </source>
</evidence>
<dbReference type="Gene3D" id="3.30.559.10">
    <property type="entry name" value="Chloramphenicol acetyltransferase-like domain"/>
    <property type="match status" value="1"/>
</dbReference>
<proteinExistence type="predicted"/>
<dbReference type="AlphaFoldDB" id="A0A3S5A897"/>
<evidence type="ECO:0000256" key="2">
    <source>
        <dbReference type="ARBA" id="ARBA00022679"/>
    </source>
</evidence>
<accession>A0A3S5A897</accession>
<dbReference type="EMBL" id="CAAALY010111218">
    <property type="protein sequence ID" value="VEL30312.1"/>
    <property type="molecule type" value="Genomic_DNA"/>
</dbReference>
<sequence>MELLLKRISHRLPRFDQSGTISEMHILYASWSADHRVIDGASIAKFSNHWKSYLEEPYLFLLDLKVWLRFR</sequence>
<gene>
    <name evidence="5" type="ORF">PXEA_LOCUS23752</name>
</gene>
<protein>
    <recommendedName>
        <fullName evidence="4">2-oxoacid dehydrogenase acyltransferase catalytic domain-containing protein</fullName>
    </recommendedName>
</protein>
<dbReference type="GO" id="GO:0016407">
    <property type="term" value="F:acetyltransferase activity"/>
    <property type="evidence" value="ECO:0007669"/>
    <property type="project" value="TreeGrafter"/>
</dbReference>
<dbReference type="InterPro" id="IPR050743">
    <property type="entry name" value="2-oxoacid_DH_E2_comp"/>
</dbReference>
<dbReference type="Pfam" id="PF00198">
    <property type="entry name" value="2-oxoacid_dh"/>
    <property type="match status" value="1"/>
</dbReference>
<organism evidence="5 6">
    <name type="scientific">Protopolystoma xenopodis</name>
    <dbReference type="NCBI Taxonomy" id="117903"/>
    <lineage>
        <taxon>Eukaryota</taxon>
        <taxon>Metazoa</taxon>
        <taxon>Spiralia</taxon>
        <taxon>Lophotrochozoa</taxon>
        <taxon>Platyhelminthes</taxon>
        <taxon>Monogenea</taxon>
        <taxon>Polyopisthocotylea</taxon>
        <taxon>Polystomatidea</taxon>
        <taxon>Polystomatidae</taxon>
        <taxon>Protopolystoma</taxon>
    </lineage>
</organism>
<evidence type="ECO:0000313" key="6">
    <source>
        <dbReference type="Proteomes" id="UP000784294"/>
    </source>
</evidence>
<keyword evidence="3" id="KW-0012">Acyltransferase</keyword>
<dbReference type="InterPro" id="IPR023213">
    <property type="entry name" value="CAT-like_dom_sf"/>
</dbReference>
<dbReference type="OrthoDB" id="6270326at2759"/>
<dbReference type="GO" id="GO:0031405">
    <property type="term" value="F:lipoic acid binding"/>
    <property type="evidence" value="ECO:0007669"/>
    <property type="project" value="TreeGrafter"/>
</dbReference>
<evidence type="ECO:0000256" key="1">
    <source>
        <dbReference type="ARBA" id="ARBA00001938"/>
    </source>
</evidence>
<feature type="domain" description="2-oxoacid dehydrogenase acyltransferase catalytic" evidence="4">
    <location>
        <begin position="11"/>
        <end position="61"/>
    </location>
</feature>
<dbReference type="PANTHER" id="PTHR43178">
    <property type="entry name" value="DIHYDROLIPOAMIDE ACETYLTRANSFERASE COMPONENT OF PYRUVATE DEHYDROGENASE COMPLEX"/>
    <property type="match status" value="1"/>
</dbReference>